<gene>
    <name evidence="1" type="ORF">AFUS01_LOCUS18346</name>
</gene>
<name>A0A8J2NX49_9HEXA</name>
<accession>A0A8J2NX49</accession>
<comment type="caution">
    <text evidence="1">The sequence shown here is derived from an EMBL/GenBank/DDBJ whole genome shotgun (WGS) entry which is preliminary data.</text>
</comment>
<evidence type="ECO:0000313" key="1">
    <source>
        <dbReference type="EMBL" id="CAG7729648.1"/>
    </source>
</evidence>
<protein>
    <submittedName>
        <fullName evidence="1">Uncharacterized protein</fullName>
    </submittedName>
</protein>
<proteinExistence type="predicted"/>
<dbReference type="EMBL" id="CAJVCH010182071">
    <property type="protein sequence ID" value="CAG7729648.1"/>
    <property type="molecule type" value="Genomic_DNA"/>
</dbReference>
<dbReference type="AlphaFoldDB" id="A0A8J2NX49"/>
<feature type="non-terminal residue" evidence="1">
    <location>
        <position position="1"/>
    </location>
</feature>
<dbReference type="Proteomes" id="UP000708208">
    <property type="component" value="Unassembled WGS sequence"/>
</dbReference>
<reference evidence="1" key="1">
    <citation type="submission" date="2021-06" db="EMBL/GenBank/DDBJ databases">
        <authorList>
            <person name="Hodson N. C."/>
            <person name="Mongue J. A."/>
            <person name="Jaron S. K."/>
        </authorList>
    </citation>
    <scope>NUCLEOTIDE SEQUENCE</scope>
</reference>
<organism evidence="1 2">
    <name type="scientific">Allacma fusca</name>
    <dbReference type="NCBI Taxonomy" id="39272"/>
    <lineage>
        <taxon>Eukaryota</taxon>
        <taxon>Metazoa</taxon>
        <taxon>Ecdysozoa</taxon>
        <taxon>Arthropoda</taxon>
        <taxon>Hexapoda</taxon>
        <taxon>Collembola</taxon>
        <taxon>Symphypleona</taxon>
        <taxon>Sminthuridae</taxon>
        <taxon>Allacma</taxon>
    </lineage>
</organism>
<sequence length="142" mass="16234">MYMDNFLKPTAESGILSILAVCGQCVTNDSNENSVHPLAEKVYAYVHSFMTKSKAFNGFTLEDSKNWIDKHDQFVAPAELEKNFPYYQSGFDKENRPVCCSRTLPRSRFDLAHLPTLNFLLRLLRTYADILTEAWGFGLLIN</sequence>
<keyword evidence="2" id="KW-1185">Reference proteome</keyword>
<evidence type="ECO:0000313" key="2">
    <source>
        <dbReference type="Proteomes" id="UP000708208"/>
    </source>
</evidence>
<dbReference type="OrthoDB" id="203812at2759"/>